<accession>A0A921ZDX3</accession>
<organism evidence="1 2">
    <name type="scientific">Manduca sexta</name>
    <name type="common">Tobacco hawkmoth</name>
    <name type="synonym">Tobacco hornworm</name>
    <dbReference type="NCBI Taxonomy" id="7130"/>
    <lineage>
        <taxon>Eukaryota</taxon>
        <taxon>Metazoa</taxon>
        <taxon>Ecdysozoa</taxon>
        <taxon>Arthropoda</taxon>
        <taxon>Hexapoda</taxon>
        <taxon>Insecta</taxon>
        <taxon>Pterygota</taxon>
        <taxon>Neoptera</taxon>
        <taxon>Endopterygota</taxon>
        <taxon>Lepidoptera</taxon>
        <taxon>Glossata</taxon>
        <taxon>Ditrysia</taxon>
        <taxon>Bombycoidea</taxon>
        <taxon>Sphingidae</taxon>
        <taxon>Sphinginae</taxon>
        <taxon>Sphingini</taxon>
        <taxon>Manduca</taxon>
    </lineage>
</organism>
<dbReference type="AlphaFoldDB" id="A0A921ZDX3"/>
<evidence type="ECO:0000313" key="2">
    <source>
        <dbReference type="Proteomes" id="UP000791440"/>
    </source>
</evidence>
<gene>
    <name evidence="1" type="ORF">O3G_MSEX009070</name>
</gene>
<protein>
    <submittedName>
        <fullName evidence="1">Uncharacterized protein</fullName>
    </submittedName>
</protein>
<dbReference type="EMBL" id="JH668484">
    <property type="protein sequence ID" value="KAG6455154.1"/>
    <property type="molecule type" value="Genomic_DNA"/>
</dbReference>
<comment type="caution">
    <text evidence="1">The sequence shown here is derived from an EMBL/GenBank/DDBJ whole genome shotgun (WGS) entry which is preliminary data.</text>
</comment>
<sequence>MHTSALQRCAGPSGRAPHYTARRRDALTDGQICSHTFISEEVHRGAIRAQFAMCDPSHDVIGDLIVISDKGKGLILRRKTQYHLAQPRILTMQVPLRTIYSLEYLCFLTLDIERY</sequence>
<name>A0A921ZDX3_MANSE</name>
<keyword evidence="2" id="KW-1185">Reference proteome</keyword>
<dbReference type="Proteomes" id="UP000791440">
    <property type="component" value="Unassembled WGS sequence"/>
</dbReference>
<proteinExistence type="predicted"/>
<reference evidence="1" key="1">
    <citation type="journal article" date="2016" name="Insect Biochem. Mol. Biol.">
        <title>Multifaceted biological insights from a draft genome sequence of the tobacco hornworm moth, Manduca sexta.</title>
        <authorList>
            <person name="Kanost M.R."/>
            <person name="Arrese E.L."/>
            <person name="Cao X."/>
            <person name="Chen Y.R."/>
            <person name="Chellapilla S."/>
            <person name="Goldsmith M.R."/>
            <person name="Grosse-Wilde E."/>
            <person name="Heckel D.G."/>
            <person name="Herndon N."/>
            <person name="Jiang H."/>
            <person name="Papanicolaou A."/>
            <person name="Qu J."/>
            <person name="Soulages J.L."/>
            <person name="Vogel H."/>
            <person name="Walters J."/>
            <person name="Waterhouse R.M."/>
            <person name="Ahn S.J."/>
            <person name="Almeida F.C."/>
            <person name="An C."/>
            <person name="Aqrawi P."/>
            <person name="Bretschneider A."/>
            <person name="Bryant W.B."/>
            <person name="Bucks S."/>
            <person name="Chao H."/>
            <person name="Chevignon G."/>
            <person name="Christen J.M."/>
            <person name="Clarke D.F."/>
            <person name="Dittmer N.T."/>
            <person name="Ferguson L.C.F."/>
            <person name="Garavelou S."/>
            <person name="Gordon K.H.J."/>
            <person name="Gunaratna R.T."/>
            <person name="Han Y."/>
            <person name="Hauser F."/>
            <person name="He Y."/>
            <person name="Heidel-Fischer H."/>
            <person name="Hirsh A."/>
            <person name="Hu Y."/>
            <person name="Jiang H."/>
            <person name="Kalra D."/>
            <person name="Klinner C."/>
            <person name="Konig C."/>
            <person name="Kovar C."/>
            <person name="Kroll A.R."/>
            <person name="Kuwar S.S."/>
            <person name="Lee S.L."/>
            <person name="Lehman R."/>
            <person name="Li K."/>
            <person name="Li Z."/>
            <person name="Liang H."/>
            <person name="Lovelace S."/>
            <person name="Lu Z."/>
            <person name="Mansfield J.H."/>
            <person name="McCulloch K.J."/>
            <person name="Mathew T."/>
            <person name="Morton B."/>
            <person name="Muzny D.M."/>
            <person name="Neunemann D."/>
            <person name="Ongeri F."/>
            <person name="Pauchet Y."/>
            <person name="Pu L.L."/>
            <person name="Pyrousis I."/>
            <person name="Rao X.J."/>
            <person name="Redding A."/>
            <person name="Roesel C."/>
            <person name="Sanchez-Gracia A."/>
            <person name="Schaack S."/>
            <person name="Shukla A."/>
            <person name="Tetreau G."/>
            <person name="Wang Y."/>
            <person name="Xiong G.H."/>
            <person name="Traut W."/>
            <person name="Walsh T.K."/>
            <person name="Worley K.C."/>
            <person name="Wu D."/>
            <person name="Wu W."/>
            <person name="Wu Y.Q."/>
            <person name="Zhang X."/>
            <person name="Zou Z."/>
            <person name="Zucker H."/>
            <person name="Briscoe A.D."/>
            <person name="Burmester T."/>
            <person name="Clem R.J."/>
            <person name="Feyereisen R."/>
            <person name="Grimmelikhuijzen C.J.P."/>
            <person name="Hamodrakas S.J."/>
            <person name="Hansson B.S."/>
            <person name="Huguet E."/>
            <person name="Jermiin L.S."/>
            <person name="Lan Q."/>
            <person name="Lehman H.K."/>
            <person name="Lorenzen M."/>
            <person name="Merzendorfer H."/>
            <person name="Michalopoulos I."/>
            <person name="Morton D.B."/>
            <person name="Muthukrishnan S."/>
            <person name="Oakeshott J.G."/>
            <person name="Palmer W."/>
            <person name="Park Y."/>
            <person name="Passarelli A.L."/>
            <person name="Rozas J."/>
            <person name="Schwartz L.M."/>
            <person name="Smith W."/>
            <person name="Southgate A."/>
            <person name="Vilcinskas A."/>
            <person name="Vogt R."/>
            <person name="Wang P."/>
            <person name="Werren J."/>
            <person name="Yu X.Q."/>
            <person name="Zhou J.J."/>
            <person name="Brown S.J."/>
            <person name="Scherer S.E."/>
            <person name="Richards S."/>
            <person name="Blissard G.W."/>
        </authorList>
    </citation>
    <scope>NUCLEOTIDE SEQUENCE</scope>
</reference>
<evidence type="ECO:0000313" key="1">
    <source>
        <dbReference type="EMBL" id="KAG6455154.1"/>
    </source>
</evidence>
<reference evidence="1" key="2">
    <citation type="submission" date="2020-12" db="EMBL/GenBank/DDBJ databases">
        <authorList>
            <person name="Kanost M."/>
        </authorList>
    </citation>
    <scope>NUCLEOTIDE SEQUENCE</scope>
</reference>